<evidence type="ECO:0000313" key="2">
    <source>
        <dbReference type="EMBL" id="OGN34360.1"/>
    </source>
</evidence>
<protein>
    <submittedName>
        <fullName evidence="2">Uncharacterized protein</fullName>
    </submittedName>
</protein>
<evidence type="ECO:0000256" key="1">
    <source>
        <dbReference type="SAM" id="Phobius"/>
    </source>
</evidence>
<evidence type="ECO:0000313" key="3">
    <source>
        <dbReference type="Proteomes" id="UP000178155"/>
    </source>
</evidence>
<dbReference type="EMBL" id="MGKW01000012">
    <property type="protein sequence ID" value="OGN34360.1"/>
    <property type="molecule type" value="Genomic_DNA"/>
</dbReference>
<accession>A0A1F8HB17</accession>
<gene>
    <name evidence="2" type="ORF">A3I39_02035</name>
</gene>
<name>A0A1F8HB17_9BACT</name>
<keyword evidence="1" id="KW-0472">Membrane</keyword>
<keyword evidence="1" id="KW-1133">Transmembrane helix</keyword>
<reference evidence="2 3" key="1">
    <citation type="journal article" date="2016" name="Nat. Commun.">
        <title>Thousands of microbial genomes shed light on interconnected biogeochemical processes in an aquifer system.</title>
        <authorList>
            <person name="Anantharaman K."/>
            <person name="Brown C.T."/>
            <person name="Hug L.A."/>
            <person name="Sharon I."/>
            <person name="Castelle C.J."/>
            <person name="Probst A.J."/>
            <person name="Thomas B.C."/>
            <person name="Singh A."/>
            <person name="Wilkins M.J."/>
            <person name="Karaoz U."/>
            <person name="Brodie E.L."/>
            <person name="Williams K.H."/>
            <person name="Hubbard S.S."/>
            <person name="Banfield J.F."/>
        </authorList>
    </citation>
    <scope>NUCLEOTIDE SEQUENCE [LARGE SCALE GENOMIC DNA]</scope>
</reference>
<feature type="transmembrane region" description="Helical" evidence="1">
    <location>
        <begin position="7"/>
        <end position="26"/>
    </location>
</feature>
<proteinExistence type="predicted"/>
<comment type="caution">
    <text evidence="2">The sequence shown here is derived from an EMBL/GenBank/DDBJ whole genome shotgun (WGS) entry which is preliminary data.</text>
</comment>
<organism evidence="2 3">
    <name type="scientific">Candidatus Yanofskybacteria bacterium RIFCSPLOWO2_02_FULL_47_9b</name>
    <dbReference type="NCBI Taxonomy" id="1802708"/>
    <lineage>
        <taxon>Bacteria</taxon>
        <taxon>Candidatus Yanofskyibacteriota</taxon>
    </lineage>
</organism>
<sequence>MKYSPSLLGAIAIVATSLIVMVFFVSPVRTDNQAVLGAKTYSAPTIISGKPTEPDVVANQGNTIHRSDFTVITFNGTVPFDAYLSVGCTPLTNPISIANYWQITPVCEVYFRSQHNNGKYLSPLKTSIVSRTYTVDDLRQQSGEYFRQDTIKMVKSTDGGQSWTMLRNAVVNLQNNTVSAITEANGAFMLMTGDVDADTYYNYSNVLGETTDKSLTQKWWQFMGELNANLAKHITNLLNNVFSFY</sequence>
<dbReference type="Proteomes" id="UP000178155">
    <property type="component" value="Unassembled WGS sequence"/>
</dbReference>
<keyword evidence="1" id="KW-0812">Transmembrane</keyword>
<dbReference type="AlphaFoldDB" id="A0A1F8HB17"/>